<evidence type="ECO:0000313" key="6">
    <source>
        <dbReference type="WBParaSite" id="ALUE_0000527501-mRNA-1"/>
    </source>
</evidence>
<dbReference type="PROSITE" id="PS50297">
    <property type="entry name" value="ANK_REP_REGION"/>
    <property type="match status" value="2"/>
</dbReference>
<feature type="region of interest" description="Disordered" evidence="4">
    <location>
        <begin position="66"/>
        <end position="114"/>
    </location>
</feature>
<reference evidence="6" key="1">
    <citation type="submission" date="2023-03" db="UniProtKB">
        <authorList>
            <consortium name="WormBaseParasite"/>
        </authorList>
    </citation>
    <scope>IDENTIFICATION</scope>
</reference>
<protein>
    <submittedName>
        <fullName evidence="6">ANK_REP_REGION domain-containing protein</fullName>
    </submittedName>
</protein>
<dbReference type="InterPro" id="IPR002110">
    <property type="entry name" value="Ankyrin_rpt"/>
</dbReference>
<feature type="repeat" description="ANK" evidence="3">
    <location>
        <begin position="155"/>
        <end position="187"/>
    </location>
</feature>
<keyword evidence="1" id="KW-0677">Repeat</keyword>
<dbReference type="PROSITE" id="PS50088">
    <property type="entry name" value="ANK_REPEAT"/>
    <property type="match status" value="2"/>
</dbReference>
<evidence type="ECO:0000256" key="2">
    <source>
        <dbReference type="ARBA" id="ARBA00023043"/>
    </source>
</evidence>
<evidence type="ECO:0000313" key="5">
    <source>
        <dbReference type="Proteomes" id="UP000036681"/>
    </source>
</evidence>
<dbReference type="SMART" id="SM00248">
    <property type="entry name" value="ANK"/>
    <property type="match status" value="3"/>
</dbReference>
<accession>A0A9J2P5V8</accession>
<dbReference type="Pfam" id="PF00023">
    <property type="entry name" value="Ank"/>
    <property type="match status" value="1"/>
</dbReference>
<name>A0A9J2P5V8_ASCLU</name>
<keyword evidence="5" id="KW-1185">Reference proteome</keyword>
<dbReference type="Gene3D" id="1.25.40.20">
    <property type="entry name" value="Ankyrin repeat-containing domain"/>
    <property type="match status" value="1"/>
</dbReference>
<organism evidence="5 6">
    <name type="scientific">Ascaris lumbricoides</name>
    <name type="common">Giant roundworm</name>
    <dbReference type="NCBI Taxonomy" id="6252"/>
    <lineage>
        <taxon>Eukaryota</taxon>
        <taxon>Metazoa</taxon>
        <taxon>Ecdysozoa</taxon>
        <taxon>Nematoda</taxon>
        <taxon>Chromadorea</taxon>
        <taxon>Rhabditida</taxon>
        <taxon>Spirurina</taxon>
        <taxon>Ascaridomorpha</taxon>
        <taxon>Ascaridoidea</taxon>
        <taxon>Ascarididae</taxon>
        <taxon>Ascaris</taxon>
    </lineage>
</organism>
<keyword evidence="2 3" id="KW-0040">ANK repeat</keyword>
<sequence>MTERKQMADADGLKASIFKAIKNVQLTLHGNEKRPRAGASWTATHLSTGIASNTMEAMPTSDALCEDNSPISHRLHAGNNATHQPKQRGQLSSAAAARNAKSEQGHQVQRANQNECEQKVPSAFIDACISGNTESVRTLIKKTPSLVSYAPMLCHRYSGLHYAAKGGHHNVVRVLLDNGADVNLRTVGGKCFIQLLELSRLIATSRRDVSARLYCCLLQSGYTALHLAAICKQAKVIEVLLKEYR</sequence>
<feature type="compositionally biased region" description="Polar residues" evidence="4">
    <location>
        <begin position="105"/>
        <end position="114"/>
    </location>
</feature>
<dbReference type="InterPro" id="IPR036770">
    <property type="entry name" value="Ankyrin_rpt-contain_sf"/>
</dbReference>
<dbReference type="SUPFAM" id="SSF48403">
    <property type="entry name" value="Ankyrin repeat"/>
    <property type="match status" value="1"/>
</dbReference>
<dbReference type="Pfam" id="PF12796">
    <property type="entry name" value="Ank_2"/>
    <property type="match status" value="1"/>
</dbReference>
<evidence type="ECO:0000256" key="3">
    <source>
        <dbReference type="PROSITE-ProRule" id="PRU00023"/>
    </source>
</evidence>
<dbReference type="WBParaSite" id="ALUE_0000527501-mRNA-1">
    <property type="protein sequence ID" value="ALUE_0000527501-mRNA-1"/>
    <property type="gene ID" value="ALUE_0000527501"/>
</dbReference>
<feature type="compositionally biased region" description="Polar residues" evidence="4">
    <location>
        <begin position="79"/>
        <end position="93"/>
    </location>
</feature>
<dbReference type="Proteomes" id="UP000036681">
    <property type="component" value="Unplaced"/>
</dbReference>
<proteinExistence type="predicted"/>
<evidence type="ECO:0000256" key="4">
    <source>
        <dbReference type="SAM" id="MobiDB-lite"/>
    </source>
</evidence>
<dbReference type="PANTHER" id="PTHR24171">
    <property type="entry name" value="ANKYRIN REPEAT DOMAIN-CONTAINING PROTEIN 39-RELATED"/>
    <property type="match status" value="1"/>
</dbReference>
<evidence type="ECO:0000256" key="1">
    <source>
        <dbReference type="ARBA" id="ARBA00022737"/>
    </source>
</evidence>
<dbReference type="AlphaFoldDB" id="A0A9J2P5V8"/>
<feature type="repeat" description="ANK" evidence="3">
    <location>
        <begin position="220"/>
        <end position="245"/>
    </location>
</feature>